<name>A0AAN8ZVF3_HALRR</name>
<evidence type="ECO:0000256" key="1">
    <source>
        <dbReference type="ARBA" id="ARBA00023235"/>
    </source>
</evidence>
<dbReference type="InterPro" id="IPR020094">
    <property type="entry name" value="TruA/RsuA/RluB/E/F_N"/>
</dbReference>
<keyword evidence="1 2" id="KW-0413">Isomerase</keyword>
<feature type="non-terminal residue" evidence="2">
    <location>
        <position position="165"/>
    </location>
</feature>
<gene>
    <name evidence="2" type="primary">PUS3_1</name>
    <name evidence="2" type="ORF">SK128_021265</name>
</gene>
<comment type="caution">
    <text evidence="2">The sequence shown here is derived from an EMBL/GenBank/DDBJ whole genome shotgun (WGS) entry which is preliminary data.</text>
</comment>
<dbReference type="PANTHER" id="PTHR11142:SF5">
    <property type="entry name" value="TRNA PSEUDOURIDINE(38_39) SYNTHASE"/>
    <property type="match status" value="1"/>
</dbReference>
<dbReference type="GO" id="GO:0031119">
    <property type="term" value="P:tRNA pseudouridine synthesis"/>
    <property type="evidence" value="ECO:0007669"/>
    <property type="project" value="TreeGrafter"/>
</dbReference>
<organism evidence="2 3">
    <name type="scientific">Halocaridina rubra</name>
    <name type="common">Hawaiian red shrimp</name>
    <dbReference type="NCBI Taxonomy" id="373956"/>
    <lineage>
        <taxon>Eukaryota</taxon>
        <taxon>Metazoa</taxon>
        <taxon>Ecdysozoa</taxon>
        <taxon>Arthropoda</taxon>
        <taxon>Crustacea</taxon>
        <taxon>Multicrustacea</taxon>
        <taxon>Malacostraca</taxon>
        <taxon>Eumalacostraca</taxon>
        <taxon>Eucarida</taxon>
        <taxon>Decapoda</taxon>
        <taxon>Pleocyemata</taxon>
        <taxon>Caridea</taxon>
        <taxon>Atyoidea</taxon>
        <taxon>Atyidae</taxon>
        <taxon>Halocaridina</taxon>
    </lineage>
</organism>
<dbReference type="GO" id="GO:1990481">
    <property type="term" value="P:mRNA pseudouridine synthesis"/>
    <property type="evidence" value="ECO:0007669"/>
    <property type="project" value="TreeGrafter"/>
</dbReference>
<proteinExistence type="predicted"/>
<dbReference type="EC" id="5.4.99.45" evidence="2"/>
<dbReference type="Gene3D" id="3.30.70.580">
    <property type="entry name" value="Pseudouridine synthase I, catalytic domain, N-terminal subdomain"/>
    <property type="match status" value="1"/>
</dbReference>
<dbReference type="InterPro" id="IPR020103">
    <property type="entry name" value="PsdUridine_synth_cat_dom_sf"/>
</dbReference>
<accession>A0AAN8ZVF3</accession>
<dbReference type="Proteomes" id="UP001381693">
    <property type="component" value="Unassembled WGS sequence"/>
</dbReference>
<reference evidence="2 3" key="1">
    <citation type="submission" date="2023-11" db="EMBL/GenBank/DDBJ databases">
        <title>Halocaridina rubra genome assembly.</title>
        <authorList>
            <person name="Smith C."/>
        </authorList>
    </citation>
    <scope>NUCLEOTIDE SEQUENCE [LARGE SCALE GENOMIC DNA]</scope>
    <source>
        <strain evidence="2">EP-1</strain>
        <tissue evidence="2">Whole</tissue>
    </source>
</reference>
<dbReference type="GO" id="GO:0005737">
    <property type="term" value="C:cytoplasm"/>
    <property type="evidence" value="ECO:0007669"/>
    <property type="project" value="TreeGrafter"/>
</dbReference>
<dbReference type="EMBL" id="JAXCGZ010015576">
    <property type="protein sequence ID" value="KAK7070056.1"/>
    <property type="molecule type" value="Genomic_DNA"/>
</dbReference>
<dbReference type="AlphaFoldDB" id="A0AAN8ZVF3"/>
<protein>
    <submittedName>
        <fullName evidence="2">tRNA pseudouridine synthase 3</fullName>
        <ecNumber evidence="2">5.4.99.45</ecNumber>
    </submittedName>
</protein>
<evidence type="ECO:0000313" key="3">
    <source>
        <dbReference type="Proteomes" id="UP001381693"/>
    </source>
</evidence>
<sequence length="165" mass="18897">MASSECEAPLRANKKIKLGTSNNLGFNSIDDINMESVDTAACDDEEKVRARKKLRGVPVSQLSREELEARVTQLEAHNKQLLNLLAKSQGIEKSKLQSSKKPRKERSFDFTKHSRRHVLLKFLYLGWDYHGFAVQEDTQQTIEAHLFAALLKTRLIESRETSNYH</sequence>
<dbReference type="GO" id="GO:0003723">
    <property type="term" value="F:RNA binding"/>
    <property type="evidence" value="ECO:0007669"/>
    <property type="project" value="InterPro"/>
</dbReference>
<dbReference type="GO" id="GO:0005634">
    <property type="term" value="C:nucleus"/>
    <property type="evidence" value="ECO:0007669"/>
    <property type="project" value="TreeGrafter"/>
</dbReference>
<evidence type="ECO:0000313" key="2">
    <source>
        <dbReference type="EMBL" id="KAK7070056.1"/>
    </source>
</evidence>
<dbReference type="SUPFAM" id="SSF55120">
    <property type="entry name" value="Pseudouridine synthase"/>
    <property type="match status" value="1"/>
</dbReference>
<dbReference type="GO" id="GO:0160154">
    <property type="term" value="F:tRNA pseudouridine(38/39) synthase activity"/>
    <property type="evidence" value="ECO:0007669"/>
    <property type="project" value="UniProtKB-EC"/>
</dbReference>
<keyword evidence="3" id="KW-1185">Reference proteome</keyword>
<dbReference type="InterPro" id="IPR001406">
    <property type="entry name" value="PsdUridine_synth_TruA"/>
</dbReference>
<dbReference type="PANTHER" id="PTHR11142">
    <property type="entry name" value="PSEUDOURIDYLATE SYNTHASE"/>
    <property type="match status" value="1"/>
</dbReference>